<name>A0ABP8HGP0_9BACT</name>
<evidence type="ECO:0000313" key="2">
    <source>
        <dbReference type="Proteomes" id="UP001501725"/>
    </source>
</evidence>
<dbReference type="Proteomes" id="UP001501725">
    <property type="component" value="Unassembled WGS sequence"/>
</dbReference>
<protein>
    <submittedName>
        <fullName evidence="1">Four helix bundle protein</fullName>
    </submittedName>
</protein>
<organism evidence="1 2">
    <name type="scientific">Flaviaesturariibacter amylovorans</name>
    <dbReference type="NCBI Taxonomy" id="1084520"/>
    <lineage>
        <taxon>Bacteria</taxon>
        <taxon>Pseudomonadati</taxon>
        <taxon>Bacteroidota</taxon>
        <taxon>Chitinophagia</taxon>
        <taxon>Chitinophagales</taxon>
        <taxon>Chitinophagaceae</taxon>
        <taxon>Flaviaestuariibacter</taxon>
    </lineage>
</organism>
<comment type="caution">
    <text evidence="1">The sequence shown here is derived from an EMBL/GenBank/DDBJ whole genome shotgun (WGS) entry which is preliminary data.</text>
</comment>
<reference evidence="2" key="1">
    <citation type="journal article" date="2019" name="Int. J. Syst. Evol. Microbiol.">
        <title>The Global Catalogue of Microorganisms (GCM) 10K type strain sequencing project: providing services to taxonomists for standard genome sequencing and annotation.</title>
        <authorList>
            <consortium name="The Broad Institute Genomics Platform"/>
            <consortium name="The Broad Institute Genome Sequencing Center for Infectious Disease"/>
            <person name="Wu L."/>
            <person name="Ma J."/>
        </authorList>
    </citation>
    <scope>NUCLEOTIDE SEQUENCE [LARGE SCALE GENOMIC DNA]</scope>
    <source>
        <strain evidence="2">JCM 17919</strain>
    </source>
</reference>
<dbReference type="EMBL" id="BAABGY010000011">
    <property type="protein sequence ID" value="GAA4338949.1"/>
    <property type="molecule type" value="Genomic_DNA"/>
</dbReference>
<evidence type="ECO:0000313" key="1">
    <source>
        <dbReference type="EMBL" id="GAA4338949.1"/>
    </source>
</evidence>
<gene>
    <name evidence="1" type="ORF">GCM10023184_35730</name>
</gene>
<dbReference type="Pfam" id="PF05635">
    <property type="entry name" value="23S_rRNA_IVP"/>
    <property type="match status" value="1"/>
</dbReference>
<sequence length="127" mass="14583">MQKMEELTPYQPDNPLLNLSFDFAVAVIAFCKELRAIREFEMSHQLFKSGTSIHAQIREAQHPASRADFVNKLKTGQKEACETEGWLFMCLYAPGYPDPRTLLHRLDPIQRLLTSSIETARRNNSSK</sequence>
<dbReference type="InterPro" id="IPR036583">
    <property type="entry name" value="23S_rRNA_IVS_sf"/>
</dbReference>
<proteinExistence type="predicted"/>
<dbReference type="InterPro" id="IPR012657">
    <property type="entry name" value="23S_rRNA-intervening_sequence"/>
</dbReference>
<accession>A0ABP8HGP0</accession>
<dbReference type="SUPFAM" id="SSF158446">
    <property type="entry name" value="IVS-encoded protein-like"/>
    <property type="match status" value="1"/>
</dbReference>
<dbReference type="PANTHER" id="PTHR38471:SF2">
    <property type="entry name" value="FOUR HELIX BUNDLE PROTEIN"/>
    <property type="match status" value="1"/>
</dbReference>
<dbReference type="PANTHER" id="PTHR38471">
    <property type="entry name" value="FOUR HELIX BUNDLE PROTEIN"/>
    <property type="match status" value="1"/>
</dbReference>
<dbReference type="NCBIfam" id="TIGR02436">
    <property type="entry name" value="four helix bundle protein"/>
    <property type="match status" value="1"/>
</dbReference>
<keyword evidence="2" id="KW-1185">Reference proteome</keyword>
<dbReference type="Gene3D" id="1.20.1440.60">
    <property type="entry name" value="23S rRNA-intervening sequence"/>
    <property type="match status" value="1"/>
</dbReference>